<accession>A0AAX0WYI3</accession>
<keyword evidence="3" id="KW-1185">Reference proteome</keyword>
<organism evidence="2 3">
    <name type="scientific">Legionella anisa</name>
    <dbReference type="NCBI Taxonomy" id="28082"/>
    <lineage>
        <taxon>Bacteria</taxon>
        <taxon>Pseudomonadati</taxon>
        <taxon>Pseudomonadota</taxon>
        <taxon>Gammaproteobacteria</taxon>
        <taxon>Legionellales</taxon>
        <taxon>Legionellaceae</taxon>
        <taxon>Legionella</taxon>
    </lineage>
</organism>
<reference evidence="2" key="1">
    <citation type="submission" date="2017-12" db="EMBL/GenBank/DDBJ databases">
        <title>FDA dAtabase for Regulatory Grade micrObial Sequences (FDA-ARGOS): Supporting development and validation of Infectious Disease Dx tests.</title>
        <authorList>
            <person name="Kerrigan L."/>
            <person name="Tallon L.J."/>
            <person name="Sadzewicz L."/>
            <person name="Sengamalay N."/>
            <person name="Ott S."/>
            <person name="Godinez A."/>
            <person name="Nagaraj S."/>
            <person name="Vavikolanu K."/>
            <person name="Vyas G."/>
            <person name="Nadendla S."/>
            <person name="Aluvathingal J."/>
            <person name="Sichtig H."/>
        </authorList>
    </citation>
    <scope>NUCLEOTIDE SEQUENCE [LARGE SCALE GENOMIC DNA]</scope>
    <source>
        <strain evidence="2">FDAARGOS_200</strain>
    </source>
</reference>
<gene>
    <name evidence="2" type="ORF">A6J39_012265</name>
</gene>
<dbReference type="EMBL" id="NBTX02000004">
    <property type="protein sequence ID" value="PNL61924.1"/>
    <property type="molecule type" value="Genomic_DNA"/>
</dbReference>
<protein>
    <submittedName>
        <fullName evidence="2">Uncharacterized protein</fullName>
    </submittedName>
</protein>
<dbReference type="Proteomes" id="UP000192511">
    <property type="component" value="Unassembled WGS sequence"/>
</dbReference>
<feature type="region of interest" description="Disordered" evidence="1">
    <location>
        <begin position="1"/>
        <end position="70"/>
    </location>
</feature>
<feature type="compositionally biased region" description="Basic and acidic residues" evidence="1">
    <location>
        <begin position="14"/>
        <end position="49"/>
    </location>
</feature>
<proteinExistence type="predicted"/>
<name>A0AAX0WYI3_9GAMM</name>
<comment type="caution">
    <text evidence="2">The sequence shown here is derived from an EMBL/GenBank/DDBJ whole genome shotgun (WGS) entry which is preliminary data.</text>
</comment>
<evidence type="ECO:0000313" key="2">
    <source>
        <dbReference type="EMBL" id="PNL61924.1"/>
    </source>
</evidence>
<evidence type="ECO:0000313" key="3">
    <source>
        <dbReference type="Proteomes" id="UP000192511"/>
    </source>
</evidence>
<evidence type="ECO:0000256" key="1">
    <source>
        <dbReference type="SAM" id="MobiDB-lite"/>
    </source>
</evidence>
<sequence length="70" mass="7906">MSKKDNGAKGPGDASKKWSFLERSKRVLDEEKSLSNSVEKETAKDKKEPISNSDNTVEAEPNIDELFRHK</sequence>
<dbReference type="AlphaFoldDB" id="A0AAX0WYI3"/>